<dbReference type="Proteomes" id="UP000480185">
    <property type="component" value="Unassembled WGS sequence"/>
</dbReference>
<evidence type="ECO:0000313" key="2">
    <source>
        <dbReference type="Proteomes" id="UP000480185"/>
    </source>
</evidence>
<keyword evidence="2" id="KW-1185">Reference proteome</keyword>
<gene>
    <name evidence="1" type="ORF">GH754_14835</name>
</gene>
<organism evidence="1 2">
    <name type="scientific">Salinibacillus xinjiangensis</name>
    <dbReference type="NCBI Taxonomy" id="1229268"/>
    <lineage>
        <taxon>Bacteria</taxon>
        <taxon>Bacillati</taxon>
        <taxon>Bacillota</taxon>
        <taxon>Bacilli</taxon>
        <taxon>Bacillales</taxon>
        <taxon>Bacillaceae</taxon>
        <taxon>Salinibacillus</taxon>
    </lineage>
</organism>
<accession>A0A6G1X9E1</accession>
<sequence length="113" mass="13610">MLKEVNGVSISFTKSELKNNPKEATIQIEYFDEEFFYELLCIDLVQIKVKHIGKRWIYAIRDINYDFYENHKDEFQHVINTIHMRIKDYLSRFIDIGNERALADHFSKVYKSV</sequence>
<dbReference type="EMBL" id="WJNH01000010">
    <property type="protein sequence ID" value="MRG87562.1"/>
    <property type="molecule type" value="Genomic_DNA"/>
</dbReference>
<reference evidence="1 2" key="1">
    <citation type="submission" date="2019-11" db="EMBL/GenBank/DDBJ databases">
        <authorList>
            <person name="Li J."/>
        </authorList>
    </citation>
    <scope>NUCLEOTIDE SEQUENCE [LARGE SCALE GENOMIC DNA]</scope>
    <source>
        <strain evidence="1 2">J4</strain>
    </source>
</reference>
<dbReference type="RefSeq" id="WP_153729455.1">
    <property type="nucleotide sequence ID" value="NZ_WJNH01000010.1"/>
</dbReference>
<name>A0A6G1X9E1_9BACI</name>
<protein>
    <submittedName>
        <fullName evidence="1">Uncharacterized protein</fullName>
    </submittedName>
</protein>
<comment type="caution">
    <text evidence="1">The sequence shown here is derived from an EMBL/GenBank/DDBJ whole genome shotgun (WGS) entry which is preliminary data.</text>
</comment>
<proteinExistence type="predicted"/>
<evidence type="ECO:0000313" key="1">
    <source>
        <dbReference type="EMBL" id="MRG87562.1"/>
    </source>
</evidence>
<dbReference type="AlphaFoldDB" id="A0A6G1X9E1"/>